<keyword evidence="2" id="KW-1133">Transmembrane helix</keyword>
<evidence type="ECO:0000313" key="3">
    <source>
        <dbReference type="EMBL" id="CRG97528.1"/>
    </source>
</evidence>
<dbReference type="RefSeq" id="XP_028530329.1">
    <property type="nucleotide sequence ID" value="XM_028673925.1"/>
</dbReference>
<dbReference type="OrthoDB" id="392808at2759"/>
<protein>
    <submittedName>
        <fullName evidence="3">Uncharacterized protein</fullName>
    </submittedName>
</protein>
<evidence type="ECO:0000256" key="2">
    <source>
        <dbReference type="SAM" id="Phobius"/>
    </source>
</evidence>
<gene>
    <name evidence="3" type="ORF">PGAL8A_00510100</name>
</gene>
<feature type="region of interest" description="Disordered" evidence="1">
    <location>
        <begin position="2540"/>
        <end position="2635"/>
    </location>
</feature>
<feature type="transmembrane region" description="Helical" evidence="2">
    <location>
        <begin position="879"/>
        <end position="902"/>
    </location>
</feature>
<keyword evidence="2" id="KW-0812">Transmembrane</keyword>
<evidence type="ECO:0000256" key="1">
    <source>
        <dbReference type="SAM" id="MobiDB-lite"/>
    </source>
</evidence>
<sequence>MDIDVDSITKNKKMIRNYNILEKNYHFMIKEYENISNIKVNNNIANVRIIKNLLILNNSIDNVKKQCLLNIFEKLDSVLILILKKNNANLILKLLSIFYIKLFKYANFNINDHYNSIFEIISNKNLIGCSVEVKDLHENFFKNTILLVSLILYDIYSKITSHLSTIIDYSKKIKKCENLELKYFYFICLNKIIKSSNIINSTNTEKIFKILKKAVNEKEEIIKNITIKCLTNFFILKPEYSLLEYGFFLNFIDNNLSLNNNFSLTNLKYVINFVSVIFCNCANVKYSKNNDYIDKKNSKENIYSTSSKLKRKSSSEKNKLGYIKENTKIEEEKKKNIFSDFLKIATEEIVSKITKIKLEENNVENYIKLENVEGFLFLDDNEFNKKILKKKKNFLSFYNFKSFLNYFKNVIINLSSDINHDYMNLKKLYFLKNLEKYNYYKDKFFFEKDFCAYLSKKNHKKYEFLKEPKSIENFNFLLGVDYKLMKEKKINYDEISMSIEEKILFKIYNSLIRNTLLKIIFFESFKNLLFFSKKFTGKSIIKIIKFFVNFLEVLCSNCAKKKNLKTHLYTNNISNSFEIKYCIFYFINIIKELIKKKEKDTYTIIKEKKNKSKENEKNIFDESENTDHYEKNSQYYEENEEDSVSKNRNICNNNNQYEIEKKDEIIFNDTDKFKKNYNSKNFDYDNTKKLQETTTNNKESKEKEVERLNFDRREIKQVIKKGNINNHLLNTSNKENQLINENNNSSINTIDKIINENTKIEINENKNEMEKTKKNYVKNFKETKIRKYLEREIKNYLTLNNDTNLDINEKKKNDIILKALISLYNKIIVNNNIKKEKYEKYEKFLKTIINNMNGMHVDIELVKDVINLFLKIFLRFPSYIYNIITLLVNYITIINANFMTSLTLNTFDDIEKQVSILIISSVSLKQILYYSSSYYKMYHLNNLIFCIFDICKLFLSKVQTHPLKTINELRRIISFLLIHSILYSVMYELKSNNMFYSLNDLDHLKTTKKNIGSSNNLNYYNLKQYFNIHEVLYNNPLLKLIKDILKEMINEIEEEKMKIFIHSYEEQISKKKMNSCNFFVVDNLFILVYILKNVYVILSSEMLTFLFFDYIYKIANTLFNFFYKLNEINCKYNKENNEVRKNYVNDKEKEKNNYINSCSKKENKNFYFYEYGFTQICRLISIDNILLVFFIYLLKIFTRIMNFIKLKLRKRKKNKDFYFVDHIDVTSINNNDIKSDENYNSNNINNDYKILLKNEEKDEFRLIFESLINVQKNKETYFDFFLTFLINFTKNKNNFYILVVNSIVRRKVIYKAKDKYIANSNKKKKYILEYINELDILNILTNNYEKYHELILINFICLFELYLKKKKYYNKIMKNISVCILNLDEQKNELIMYLLILENFLKKNFHKKRKEKLFKSIQPLFNLLNDHFNYSFCLIHFLIIKILTLFISNNENVNSFIFSYAMKLYEKYSMQMNNESYLYVLFSILIKNLYSSYYKINYKNSSKKKIRNINLKKSINLSYLRSFIKNSTNSSSLFNKLDVCSNTFSFKQNSLNYVFFNKDICSSNNSENFKLQQVSNISEMKQVKNKKKTSMNSSNNSYTEIKEDKIVSKSKMKSKEENDKNIEKSNKDYIKSYSYTETNIKKKNLHKFFDIYLDMLKVIPHNNNTFITVLKNFISIIKRVSTSIGLFRIKNCLEVILAYLLKNENINVFNFKIEKGKYVIKLFNNLLYILKKKKKKEKEKEKKKKKKKKKVFKEIVNKILFIFEILLNSFEKKINSNLFKTINLLFDVIKMNKLKKYIYKLSVIIQKNIFFYKNIKVLKESLKCVYNLLKKKIVIPLHENFDYYILVIHNFVNTKKLDIHFINLLKLRISVYSFFNVNQWSKLFENILNIKSAFIYDIIKGKTKDKFSKYSCKNNNNYCEDNNMKENNLLKNDRSLYEKDSTFFYTSLFNENFGFNIHINLKEEHFLNPFMENYKSKYFFNVFTKGKNDFTFSIDTKYLVMKLLLYFLKRISSSFLIFIHNDSYYVNYSKKLLKDSILKKEEKNSEKHDFLEENVVKKEDNIKMKKIKKLSKYNKMKDKNMSYGNNCYDMNENNQYINGSKNDYNNYTMNGKYSDINNDNYESKNKISSSNEEMLNKFYYIERMFNQRRNSNDNTIIDETNFNDINLEDIVENFSLYDNFECLLKVILNNINYGIKYYKLSNMAIKVLIVYLSIFKFSKIIIDEYSDNNEIKLLMNYEINIFTSIKMYYESFNFMNLNYENEEYKYLDNSNNRNKSNNDLQFSHLFLYPLMNVYNLFLFLNDIKLCNSHNKFVEYFFHFAIKDNNNNKSLEFNSFTKKQINNINKREEKKEVLNSFLFFSECDSSLFFLFKYKSFCYYIIHNDNVLNNLSIFDIKSIVKNVNYIIYDTIILYIWSFRDNNSEELNKIVHKFFTCVNEKARCLSIFYFSAFPIFIKFLNYVKNSVILNKNNYLFFKIFIYFLCSHIKEYNNILKQETKEVYFTFIFNYLVLVELTEEFIDDTEEKEIIKKTNKIKDYINLDDQNDSNNNNNNNTDNSCINNNNNEDSNNNNNNNTNSINNNNNEDSINNNNNNNTDNIINNNNHNMDNSSINNKNEDSSSINNNNNEDSSSINNNNIDNSTINNNIDNSTINNNNTDNSCINNNNEDSSSINNNNNNIYDENKKTERTFLNKILEYILKYLVTFITENNILSVLNLIEKLHNQIIEIKNKKIHVNTLCKLYTLNIFVINKFLKENNNYEKEQEIINIWNSFLNSYIILEKINDLELKGNIKLLLQHTFLKKMNLLKNEKLSSSLLKYFFQNSSINDINNYLIKMKSYEEEIIKIINEKDLHKLKIFYIEIIIFINFINTCDILNEKSKLYYNQKIIQIFINFSNKMKILYFYYNNNNNNNNSDYSNNTKKQIIISSINIIQNIFTIIKNKEESLVFYFIYNLIKNNILPVIITNSSIENVDYNELIPFNSYMEEIICYSLKILNVFFEVFISNTILIKKILIPFINFIYRIVTLCEKKKIMITKSFLIYQVDQTKTISSFNFQNEDIYLHNNFINTNSVNINCMTIYFKEVIKIFKNIAFKNSQLFKQIINEVNTEEKLLIYNLMKELINMNKNNETQNKKNDEKLDFSFLN</sequence>
<dbReference type="PANTHER" id="PTHR40201:SF1">
    <property type="entry name" value="AP-3 COMPLEX SUBUNIT DELTA"/>
    <property type="match status" value="1"/>
</dbReference>
<feature type="compositionally biased region" description="Low complexity" evidence="1">
    <location>
        <begin position="2656"/>
        <end position="2677"/>
    </location>
</feature>
<dbReference type="PANTHER" id="PTHR40201">
    <property type="entry name" value="OSMIOPHILIC BODY PROTEIN"/>
    <property type="match status" value="1"/>
</dbReference>
<feature type="region of interest" description="Disordered" evidence="1">
    <location>
        <begin position="2656"/>
        <end position="2678"/>
    </location>
</feature>
<organism evidence="3 4">
    <name type="scientific">Plasmodium gallinaceum</name>
    <dbReference type="NCBI Taxonomy" id="5849"/>
    <lineage>
        <taxon>Eukaryota</taxon>
        <taxon>Sar</taxon>
        <taxon>Alveolata</taxon>
        <taxon>Apicomplexa</taxon>
        <taxon>Aconoidasida</taxon>
        <taxon>Haemosporida</taxon>
        <taxon>Plasmodiidae</taxon>
        <taxon>Plasmodium</taxon>
        <taxon>Plasmodium (Haemamoeba)</taxon>
    </lineage>
</organism>
<dbReference type="VEuPathDB" id="PlasmoDB:PGAL8A_00510100"/>
<keyword evidence="2" id="KW-0472">Membrane</keyword>
<reference evidence="3" key="1">
    <citation type="submission" date="2015-04" db="EMBL/GenBank/DDBJ databases">
        <authorList>
            <consortium name="Pathogen Informatics"/>
        </authorList>
    </citation>
    <scope>NUCLEOTIDE SEQUENCE [LARGE SCALE GENOMIC DNA]</scope>
    <source>
        <strain evidence="3">8A</strain>
    </source>
</reference>
<feature type="transmembrane region" description="Helical" evidence="2">
    <location>
        <begin position="1185"/>
        <end position="1204"/>
    </location>
</feature>
<keyword evidence="4" id="KW-1185">Reference proteome</keyword>
<dbReference type="EMBL" id="CVMV01000110">
    <property type="protein sequence ID" value="CRG97528.1"/>
    <property type="molecule type" value="Genomic_DNA"/>
</dbReference>
<dbReference type="Proteomes" id="UP000220797">
    <property type="component" value="Unassembled WGS sequence"/>
</dbReference>
<dbReference type="GeneID" id="39733634"/>
<proteinExistence type="predicted"/>
<feature type="compositionally biased region" description="Low complexity" evidence="1">
    <location>
        <begin position="2544"/>
        <end position="2635"/>
    </location>
</feature>
<comment type="caution">
    <text evidence="3">The sequence shown here is derived from an EMBL/GenBank/DDBJ whole genome shotgun (WGS) entry which is preliminary data.</text>
</comment>
<evidence type="ECO:0000313" key="4">
    <source>
        <dbReference type="Proteomes" id="UP000220797"/>
    </source>
</evidence>
<feature type="transmembrane region" description="Helical" evidence="2">
    <location>
        <begin position="1078"/>
        <end position="1098"/>
    </location>
</feature>
<name>A0A1J1GYJ4_PLAGA</name>
<accession>A0A1J1GYJ4</accession>
<dbReference type="OMA" id="FDICKLF"/>
<feature type="region of interest" description="Disordered" evidence="1">
    <location>
        <begin position="630"/>
        <end position="649"/>
    </location>
</feature>